<reference evidence="2" key="1">
    <citation type="submission" date="2015-04" db="UniProtKB">
        <authorList>
            <consortium name="EnsemblPlants"/>
        </authorList>
    </citation>
    <scope>IDENTIFICATION</scope>
</reference>
<keyword evidence="3" id="KW-1185">Reference proteome</keyword>
<dbReference type="Gramene" id="OMERI02G20800.1">
    <property type="protein sequence ID" value="OMERI02G20800.1"/>
    <property type="gene ID" value="OMERI02G20800"/>
</dbReference>
<dbReference type="STRING" id="40149.A0A0E0CM75"/>
<organism evidence="2">
    <name type="scientific">Oryza meridionalis</name>
    <dbReference type="NCBI Taxonomy" id="40149"/>
    <lineage>
        <taxon>Eukaryota</taxon>
        <taxon>Viridiplantae</taxon>
        <taxon>Streptophyta</taxon>
        <taxon>Embryophyta</taxon>
        <taxon>Tracheophyta</taxon>
        <taxon>Spermatophyta</taxon>
        <taxon>Magnoliopsida</taxon>
        <taxon>Liliopsida</taxon>
        <taxon>Poales</taxon>
        <taxon>Poaceae</taxon>
        <taxon>BOP clade</taxon>
        <taxon>Oryzoideae</taxon>
        <taxon>Oryzeae</taxon>
        <taxon>Oryzinae</taxon>
        <taxon>Oryza</taxon>
    </lineage>
</organism>
<proteinExistence type="predicted"/>
<evidence type="ECO:0000313" key="2">
    <source>
        <dbReference type="EnsemblPlants" id="OMERI02G20800.1"/>
    </source>
</evidence>
<evidence type="ECO:0000256" key="1">
    <source>
        <dbReference type="SAM" id="MobiDB-lite"/>
    </source>
</evidence>
<protein>
    <submittedName>
        <fullName evidence="2">Uncharacterized protein</fullName>
    </submittedName>
</protein>
<evidence type="ECO:0000313" key="3">
    <source>
        <dbReference type="Proteomes" id="UP000008021"/>
    </source>
</evidence>
<reference evidence="2" key="2">
    <citation type="submission" date="2018-05" db="EMBL/GenBank/DDBJ databases">
        <title>OmerRS3 (Oryza meridionalis Reference Sequence Version 3).</title>
        <authorList>
            <person name="Zhang J."/>
            <person name="Kudrna D."/>
            <person name="Lee S."/>
            <person name="Talag J."/>
            <person name="Welchert J."/>
            <person name="Wing R.A."/>
        </authorList>
    </citation>
    <scope>NUCLEOTIDE SEQUENCE [LARGE SCALE GENOMIC DNA]</scope>
    <source>
        <strain evidence="2">cv. OR44</strain>
    </source>
</reference>
<feature type="compositionally biased region" description="Low complexity" evidence="1">
    <location>
        <begin position="148"/>
        <end position="160"/>
    </location>
</feature>
<dbReference type="HOGENOM" id="CLU_1436544_0_0_1"/>
<feature type="compositionally biased region" description="Low complexity" evidence="1">
    <location>
        <begin position="171"/>
        <end position="189"/>
    </location>
</feature>
<name>A0A0E0CM75_9ORYZ</name>
<dbReference type="EnsemblPlants" id="OMERI02G20800.1">
    <property type="protein sequence ID" value="OMERI02G20800.1"/>
    <property type="gene ID" value="OMERI02G20800"/>
</dbReference>
<dbReference type="AlphaFoldDB" id="A0A0E0CM75"/>
<dbReference type="Proteomes" id="UP000008021">
    <property type="component" value="Chromosome 2"/>
</dbReference>
<sequence>MPGRRPGEAVAVHWLRHAMFDAARDDGAAMRLVQWLEPTAVTLVEEERAHGADDAAGGGHGRFLYRNKKFTFLSEIILLQYELPCLTRLNFDDEQINSAEASTFMASVGECGCGEAASTGEPGDGEAAVAGERGGGWGVAAPTTLRRSGSSSSVASCAGGAERRGKRSRGEGAWRASGGRASSSEQRLG</sequence>
<accession>A0A0E0CM75</accession>
<feature type="region of interest" description="Disordered" evidence="1">
    <location>
        <begin position="117"/>
        <end position="189"/>
    </location>
</feature>